<dbReference type="Pfam" id="PF13495">
    <property type="entry name" value="Phage_int_SAM_4"/>
    <property type="match status" value="1"/>
</dbReference>
<dbReference type="InterPro" id="IPR004107">
    <property type="entry name" value="Integrase_SAM-like_N"/>
</dbReference>
<evidence type="ECO:0000256" key="1">
    <source>
        <dbReference type="PROSITE-ProRule" id="PRU01248"/>
    </source>
</evidence>
<evidence type="ECO:0000313" key="4">
    <source>
        <dbReference type="Proteomes" id="UP000749471"/>
    </source>
</evidence>
<name>A0ABS6E866_9FIRM</name>
<proteinExistence type="predicted"/>
<dbReference type="RefSeq" id="WP_216520821.1">
    <property type="nucleotide sequence ID" value="NZ_JAHLPM010000012.1"/>
</dbReference>
<reference evidence="3 4" key="1">
    <citation type="submission" date="2021-06" db="EMBL/GenBank/DDBJ databases">
        <authorList>
            <person name="Sun Q."/>
            <person name="Li D."/>
        </authorList>
    </citation>
    <scope>NUCLEOTIDE SEQUENCE [LARGE SCALE GENOMIC DNA]</scope>
    <source>
        <strain evidence="3 4">MSJ-40</strain>
    </source>
</reference>
<protein>
    <submittedName>
        <fullName evidence="3">Phage integrase N-terminal SAM-like domain-containing protein</fullName>
    </submittedName>
</protein>
<feature type="domain" description="Core-binding (CB)" evidence="2">
    <location>
        <begin position="9"/>
        <end position="69"/>
    </location>
</feature>
<sequence length="69" mass="8316">MSNKAIDLEKMSNKIEKEIDEHLKLKGYSKKTIKSYRNNIKRFLNHLDKSPEEITNKDIKEYMLFILEE</sequence>
<organism evidence="3 4">
    <name type="scientific">Tissierella simiarum</name>
    <dbReference type="NCBI Taxonomy" id="2841534"/>
    <lineage>
        <taxon>Bacteria</taxon>
        <taxon>Bacillati</taxon>
        <taxon>Bacillota</taxon>
        <taxon>Tissierellia</taxon>
        <taxon>Tissierellales</taxon>
        <taxon>Tissierellaceae</taxon>
        <taxon>Tissierella</taxon>
    </lineage>
</organism>
<evidence type="ECO:0000259" key="2">
    <source>
        <dbReference type="PROSITE" id="PS51900"/>
    </source>
</evidence>
<keyword evidence="1" id="KW-0238">DNA-binding</keyword>
<dbReference type="InterPro" id="IPR044068">
    <property type="entry name" value="CB"/>
</dbReference>
<dbReference type="PROSITE" id="PS51900">
    <property type="entry name" value="CB"/>
    <property type="match status" value="1"/>
</dbReference>
<evidence type="ECO:0000313" key="3">
    <source>
        <dbReference type="EMBL" id="MBU5439115.1"/>
    </source>
</evidence>
<comment type="caution">
    <text evidence="3">The sequence shown here is derived from an EMBL/GenBank/DDBJ whole genome shotgun (WGS) entry which is preliminary data.</text>
</comment>
<dbReference type="Proteomes" id="UP000749471">
    <property type="component" value="Unassembled WGS sequence"/>
</dbReference>
<keyword evidence="4" id="KW-1185">Reference proteome</keyword>
<dbReference type="EMBL" id="JAHLPM010000012">
    <property type="protein sequence ID" value="MBU5439115.1"/>
    <property type="molecule type" value="Genomic_DNA"/>
</dbReference>
<accession>A0ABS6E866</accession>
<gene>
    <name evidence="3" type="ORF">KQI42_13925</name>
</gene>